<dbReference type="EMBL" id="CAIIXF020000009">
    <property type="protein sequence ID" value="CAH1794765.1"/>
    <property type="molecule type" value="Genomic_DNA"/>
</dbReference>
<dbReference type="Gene3D" id="2.30.230.10">
    <property type="entry name" value="Lipovitellin, beta-sheet shell regions, chain A"/>
    <property type="match status" value="1"/>
</dbReference>
<evidence type="ECO:0000256" key="2">
    <source>
        <dbReference type="SAM" id="SignalP"/>
    </source>
</evidence>
<evidence type="ECO:0000313" key="4">
    <source>
        <dbReference type="EMBL" id="CAH1794765.1"/>
    </source>
</evidence>
<keyword evidence="2" id="KW-0732">Signal</keyword>
<keyword evidence="5" id="KW-1185">Reference proteome</keyword>
<dbReference type="InterPro" id="IPR001747">
    <property type="entry name" value="Vitellogenin_N"/>
</dbReference>
<gene>
    <name evidence="4" type="ORF">OFUS_LOCUS19408</name>
</gene>
<dbReference type="OrthoDB" id="6107827at2759"/>
<protein>
    <recommendedName>
        <fullName evidence="3">Vitellogenin domain-containing protein</fullName>
    </recommendedName>
</protein>
<dbReference type="GO" id="GO:0005319">
    <property type="term" value="F:lipid transporter activity"/>
    <property type="evidence" value="ECO:0007669"/>
    <property type="project" value="InterPro"/>
</dbReference>
<sequence>MMWKGCIVILLGLMTSVMGRHTSRPTQGLVNFQLNKTYTYSYAADTSAQGMTPISTKALFSVRPYQKDEGKTYAVLNIETLSITHDGQYQHGIENAAGHLNFKKWFSFRISCHGEVDKVWYPKLENKDVIIIKKSIVSHLSTRLHVSSLQTVSGTKKWAYLINETDSSGNHTSNYAATDVGNSITFVKHKHGHSIPNSEGFHRKTIELNKEASIPKKVMSTIDFTAPNKAVPGYNPNQGLPGDPNKKHGNGFANDFNLPVMTVTSNEHLEFKRITDSDRNWENPKSENVEEDTIHVRNKPMHPSRPLKVVKDQLHNHFTVIAKTDRADSKEHNHHLQLAVELASSLSDPDIRLVAEQYITTKPKFGKDKTLQTVATDVLGMVGTNHSLSIITEFVLLNKGHDSRLVSRAMLHFAGRETPPPKIAIDAIEDWAFSKETNYEDETEHRTVRSMISEKELEKHLHQKAGYIHALGNAAHDTSYPYILSYIDHPETPSLLKRSAVQALRHFNYEEAAHHIMSVALNDPEDHVRHHACLQYWSHPHAANVDEIRQIVHLGYRNTSLYEQAMRIKSHYRNKRSAEWLFRGIDFKVELPGIDWRAQVGTDDIGAKFGLVIRNLMDLQIQPLRGHFLVDIFDTAYARGVVGFVGIDIKFFVGEMCFNGEIKYGLNILQEFGYDDTVKLVNAYDKVINNVVDSVKTAIITFNNILKSSRTFSIADIFDSIAGSIEYIPKTLYLNSEFDNHIKMFYKYNELPDAVERVNDALRKTQTVLTGVRQDVMEFYNSIADAVEVSLPWAGLQIERALKNAAKSVTDLTKSPKTAMANIAKAVAQ</sequence>
<evidence type="ECO:0000259" key="3">
    <source>
        <dbReference type="SMART" id="SM00638"/>
    </source>
</evidence>
<feature type="domain" description="Vitellogenin" evidence="3">
    <location>
        <begin position="32"/>
        <end position="567"/>
    </location>
</feature>
<dbReference type="InterPro" id="IPR011030">
    <property type="entry name" value="Lipovitellin_superhlx_dom"/>
</dbReference>
<name>A0A8S4PNB5_OWEFU</name>
<feature type="signal peptide" evidence="2">
    <location>
        <begin position="1"/>
        <end position="19"/>
    </location>
</feature>
<dbReference type="SUPFAM" id="SSF48431">
    <property type="entry name" value="Lipovitellin-phosvitin complex, superhelical domain"/>
    <property type="match status" value="1"/>
</dbReference>
<feature type="chain" id="PRO_5035880986" description="Vitellogenin domain-containing protein" evidence="2">
    <location>
        <begin position="20"/>
        <end position="829"/>
    </location>
</feature>
<feature type="region of interest" description="Disordered" evidence="1">
    <location>
        <begin position="229"/>
        <end position="249"/>
    </location>
</feature>
<dbReference type="AlphaFoldDB" id="A0A8S4PNB5"/>
<reference evidence="4" key="1">
    <citation type="submission" date="2022-03" db="EMBL/GenBank/DDBJ databases">
        <authorList>
            <person name="Martin C."/>
        </authorList>
    </citation>
    <scope>NUCLEOTIDE SEQUENCE</scope>
</reference>
<organism evidence="4 5">
    <name type="scientific">Owenia fusiformis</name>
    <name type="common">Polychaete worm</name>
    <dbReference type="NCBI Taxonomy" id="6347"/>
    <lineage>
        <taxon>Eukaryota</taxon>
        <taxon>Metazoa</taxon>
        <taxon>Spiralia</taxon>
        <taxon>Lophotrochozoa</taxon>
        <taxon>Annelida</taxon>
        <taxon>Polychaeta</taxon>
        <taxon>Sedentaria</taxon>
        <taxon>Canalipalpata</taxon>
        <taxon>Sabellida</taxon>
        <taxon>Oweniida</taxon>
        <taxon>Oweniidae</taxon>
        <taxon>Owenia</taxon>
    </lineage>
</organism>
<dbReference type="Gene3D" id="1.25.10.20">
    <property type="entry name" value="Vitellinogen, superhelical"/>
    <property type="match status" value="1"/>
</dbReference>
<proteinExistence type="predicted"/>
<dbReference type="SMART" id="SM00638">
    <property type="entry name" value="LPD_N"/>
    <property type="match status" value="1"/>
</dbReference>
<dbReference type="InterPro" id="IPR015816">
    <property type="entry name" value="Vitellinogen_b-sht_N"/>
</dbReference>
<evidence type="ECO:0000256" key="1">
    <source>
        <dbReference type="SAM" id="MobiDB-lite"/>
    </source>
</evidence>
<comment type="caution">
    <text evidence="4">The sequence shown here is derived from an EMBL/GenBank/DDBJ whole genome shotgun (WGS) entry which is preliminary data.</text>
</comment>
<dbReference type="Pfam" id="PF01347">
    <property type="entry name" value="Vitellogenin_N"/>
    <property type="match status" value="1"/>
</dbReference>
<dbReference type="Proteomes" id="UP000749559">
    <property type="component" value="Unassembled WGS sequence"/>
</dbReference>
<evidence type="ECO:0000313" key="5">
    <source>
        <dbReference type="Proteomes" id="UP000749559"/>
    </source>
</evidence>
<accession>A0A8S4PNB5</accession>